<dbReference type="Proteomes" id="UP000076563">
    <property type="component" value="Unassembled WGS sequence"/>
</dbReference>
<dbReference type="AlphaFoldDB" id="A0A163XMP1"/>
<dbReference type="RefSeq" id="WP_063183034.1">
    <property type="nucleotide sequence ID" value="NZ_LQRA01000057.1"/>
</dbReference>
<gene>
    <name evidence="1" type="ORF">AV654_19370</name>
</gene>
<evidence type="ECO:0000313" key="1">
    <source>
        <dbReference type="EMBL" id="KZE78137.1"/>
    </source>
</evidence>
<keyword evidence="2" id="KW-1185">Reference proteome</keyword>
<comment type="caution">
    <text evidence="1">The sequence shown here is derived from an EMBL/GenBank/DDBJ whole genome shotgun (WGS) entry which is preliminary data.</text>
</comment>
<sequence length="65" mass="7484">MDKVKFRQEVEHFTKMLEEEDGDSERYPFIVGLIKGTIRDNRILPADKLNQIAAILEAHENAQGD</sequence>
<organism evidence="1 2">
    <name type="scientific">Paenibacillus elgii</name>
    <dbReference type="NCBI Taxonomy" id="189691"/>
    <lineage>
        <taxon>Bacteria</taxon>
        <taxon>Bacillati</taxon>
        <taxon>Bacillota</taxon>
        <taxon>Bacilli</taxon>
        <taxon>Bacillales</taxon>
        <taxon>Paenibacillaceae</taxon>
        <taxon>Paenibacillus</taxon>
    </lineage>
</organism>
<evidence type="ECO:0000313" key="2">
    <source>
        <dbReference type="Proteomes" id="UP000076563"/>
    </source>
</evidence>
<proteinExistence type="predicted"/>
<dbReference type="EMBL" id="LQRA01000057">
    <property type="protein sequence ID" value="KZE78137.1"/>
    <property type="molecule type" value="Genomic_DNA"/>
</dbReference>
<reference evidence="2" key="1">
    <citation type="submission" date="2016-01" db="EMBL/GenBank/DDBJ databases">
        <title>Draft genome of Chromobacterium sp. F49.</title>
        <authorList>
            <person name="Hong K.W."/>
        </authorList>
    </citation>
    <scope>NUCLEOTIDE SEQUENCE [LARGE SCALE GENOMIC DNA]</scope>
    <source>
        <strain evidence="2">M63</strain>
    </source>
</reference>
<name>A0A163XMP1_9BACL</name>
<accession>A0A163XMP1</accession>
<protein>
    <submittedName>
        <fullName evidence="1">Uncharacterized protein</fullName>
    </submittedName>
</protein>